<organism evidence="1 2">
    <name type="scientific">Piptocephalis cylindrospora</name>
    <dbReference type="NCBI Taxonomy" id="1907219"/>
    <lineage>
        <taxon>Eukaryota</taxon>
        <taxon>Fungi</taxon>
        <taxon>Fungi incertae sedis</taxon>
        <taxon>Zoopagomycota</taxon>
        <taxon>Zoopagomycotina</taxon>
        <taxon>Zoopagomycetes</taxon>
        <taxon>Zoopagales</taxon>
        <taxon>Piptocephalidaceae</taxon>
        <taxon>Piptocephalis</taxon>
    </lineage>
</organism>
<accession>A0A4P9XZX5</accession>
<proteinExistence type="predicted"/>
<dbReference type="OrthoDB" id="16464at2759"/>
<evidence type="ECO:0000313" key="1">
    <source>
        <dbReference type="EMBL" id="RKP12015.1"/>
    </source>
</evidence>
<dbReference type="Proteomes" id="UP000267251">
    <property type="component" value="Unassembled WGS sequence"/>
</dbReference>
<protein>
    <submittedName>
        <fullName evidence="1">Uncharacterized protein</fullName>
    </submittedName>
</protein>
<sequence>MKNLLVFGGVEPFGRAVALHALQGEEYGRIRVVDRQVPEVAFFQTWERSQFNHLEFYHMDIGSSHPDTGKIDRAFSLPEGEHWDLVIHAYYGFHRQGSIEMHVAYIKERARLIGEGFLRHPCRLLIYITRTAHSRWVPKVRGK</sequence>
<dbReference type="EMBL" id="KZ988525">
    <property type="protein sequence ID" value="RKP12015.1"/>
    <property type="molecule type" value="Genomic_DNA"/>
</dbReference>
<reference evidence="2" key="1">
    <citation type="journal article" date="2018" name="Nat. Microbiol.">
        <title>Leveraging single-cell genomics to expand the fungal tree of life.</title>
        <authorList>
            <person name="Ahrendt S.R."/>
            <person name="Quandt C.A."/>
            <person name="Ciobanu D."/>
            <person name="Clum A."/>
            <person name="Salamov A."/>
            <person name="Andreopoulos B."/>
            <person name="Cheng J.F."/>
            <person name="Woyke T."/>
            <person name="Pelin A."/>
            <person name="Henrissat B."/>
            <person name="Reynolds N.K."/>
            <person name="Benny G.L."/>
            <person name="Smith M.E."/>
            <person name="James T.Y."/>
            <person name="Grigoriev I.V."/>
        </authorList>
    </citation>
    <scope>NUCLEOTIDE SEQUENCE [LARGE SCALE GENOMIC DNA]</scope>
</reference>
<keyword evidence="2" id="KW-1185">Reference proteome</keyword>
<name>A0A4P9XZX5_9FUNG</name>
<dbReference type="SUPFAM" id="SSF51735">
    <property type="entry name" value="NAD(P)-binding Rossmann-fold domains"/>
    <property type="match status" value="1"/>
</dbReference>
<gene>
    <name evidence="1" type="ORF">BJ684DRAFT_21414</name>
</gene>
<dbReference type="InterPro" id="IPR036291">
    <property type="entry name" value="NAD(P)-bd_dom_sf"/>
</dbReference>
<evidence type="ECO:0000313" key="2">
    <source>
        <dbReference type="Proteomes" id="UP000267251"/>
    </source>
</evidence>
<dbReference type="AlphaFoldDB" id="A0A4P9XZX5"/>